<dbReference type="OrthoDB" id="8418909at2"/>
<evidence type="ECO:0000313" key="3">
    <source>
        <dbReference type="EMBL" id="PIB74532.1"/>
    </source>
</evidence>
<keyword evidence="3" id="KW-0031">Aminopeptidase</keyword>
<dbReference type="InterPro" id="IPR000994">
    <property type="entry name" value="Pept_M24"/>
</dbReference>
<dbReference type="EMBL" id="PDCN02000016">
    <property type="protein sequence ID" value="PIB74532.1"/>
    <property type="molecule type" value="Genomic_DNA"/>
</dbReference>
<sequence>MFARITGLSSRVPCDVTRRPPRRKRPVRGAATGTPKYAVGVDSKPDEDQRAARLLDAQRKAEQLFDEVGARGLVRPGIGERALSDEIRDLAAELLGVTRHWHKRIVRSGENTVAIYRENPPDRIIGDDDIVFLDFGPLFEEWEADFGRTYVLGDDPVKLALRDDLPRIWAAGRAHYEASPDITGEQLFEHVVALSREAGWEFGGVIAGHLVGEFPHEKISGDEVASYVAPGSTSPMRRVDRQGRRCHWILEVHLLDPQRRFGGFHEELLDL</sequence>
<feature type="region of interest" description="Disordered" evidence="1">
    <location>
        <begin position="1"/>
        <end position="33"/>
    </location>
</feature>
<name>A0A2G5P855_9MYCO</name>
<dbReference type="PANTHER" id="PTHR46112">
    <property type="entry name" value="AMINOPEPTIDASE"/>
    <property type="match status" value="1"/>
</dbReference>
<organism evidence="3 4">
    <name type="scientific">Mycolicibacterium brumae</name>
    <dbReference type="NCBI Taxonomy" id="85968"/>
    <lineage>
        <taxon>Bacteria</taxon>
        <taxon>Bacillati</taxon>
        <taxon>Actinomycetota</taxon>
        <taxon>Actinomycetes</taxon>
        <taxon>Mycobacteriales</taxon>
        <taxon>Mycobacteriaceae</taxon>
        <taxon>Mycolicibacterium</taxon>
    </lineage>
</organism>
<keyword evidence="4" id="KW-1185">Reference proteome</keyword>
<gene>
    <name evidence="3" type="ORF">CQY22_012590</name>
</gene>
<dbReference type="InterPro" id="IPR036005">
    <property type="entry name" value="Creatinase/aminopeptidase-like"/>
</dbReference>
<dbReference type="Proteomes" id="UP000230551">
    <property type="component" value="Unassembled WGS sequence"/>
</dbReference>
<keyword evidence="3" id="KW-0378">Hydrolase</keyword>
<keyword evidence="3" id="KW-0645">Protease</keyword>
<reference evidence="3 4" key="1">
    <citation type="journal article" date="2017" name="Infect. Genet. Evol.">
        <title>The new phylogeny of the genus Mycobacterium: The old and the news.</title>
        <authorList>
            <person name="Tortoli E."/>
            <person name="Fedrizzi T."/>
            <person name="Meehan C.J."/>
            <person name="Trovato A."/>
            <person name="Grottola A."/>
            <person name="Giacobazzi E."/>
            <person name="Serpini G.F."/>
            <person name="Tagliazucchi S."/>
            <person name="Fabio A."/>
            <person name="Bettua C."/>
            <person name="Bertorelli R."/>
            <person name="Frascaro F."/>
            <person name="De Sanctis V."/>
            <person name="Pecorari M."/>
            <person name="Jousson O."/>
            <person name="Segata N."/>
            <person name="Cirillo D.M."/>
        </authorList>
    </citation>
    <scope>NUCLEOTIDE SEQUENCE [LARGE SCALE GENOMIC DNA]</scope>
    <source>
        <strain evidence="3 4">CIP1034565</strain>
    </source>
</reference>
<evidence type="ECO:0000259" key="2">
    <source>
        <dbReference type="Pfam" id="PF00557"/>
    </source>
</evidence>
<dbReference type="GO" id="GO:0004177">
    <property type="term" value="F:aminopeptidase activity"/>
    <property type="evidence" value="ECO:0007669"/>
    <property type="project" value="UniProtKB-KW"/>
</dbReference>
<comment type="caution">
    <text evidence="3">The sequence shown here is derived from an EMBL/GenBank/DDBJ whole genome shotgun (WGS) entry which is preliminary data.</text>
</comment>
<feature type="domain" description="Peptidase M24" evidence="2">
    <location>
        <begin position="54"/>
        <end position="218"/>
    </location>
</feature>
<dbReference type="SUPFAM" id="SSF55920">
    <property type="entry name" value="Creatinase/aminopeptidase"/>
    <property type="match status" value="1"/>
</dbReference>
<dbReference type="STRING" id="85968.GCA_900073015_00715"/>
<proteinExistence type="predicted"/>
<accession>A0A2G5P855</accession>
<dbReference type="InterPro" id="IPR050659">
    <property type="entry name" value="Peptidase_M24B"/>
</dbReference>
<dbReference type="AlphaFoldDB" id="A0A2G5P855"/>
<evidence type="ECO:0000256" key="1">
    <source>
        <dbReference type="SAM" id="MobiDB-lite"/>
    </source>
</evidence>
<dbReference type="Pfam" id="PF00557">
    <property type="entry name" value="Peptidase_M24"/>
    <property type="match status" value="1"/>
</dbReference>
<evidence type="ECO:0000313" key="4">
    <source>
        <dbReference type="Proteomes" id="UP000230551"/>
    </source>
</evidence>
<protein>
    <submittedName>
        <fullName evidence="3">Aminopeptidase</fullName>
    </submittedName>
</protein>
<dbReference type="Gene3D" id="3.90.230.10">
    <property type="entry name" value="Creatinase/methionine aminopeptidase superfamily"/>
    <property type="match status" value="1"/>
</dbReference>
<dbReference type="PANTHER" id="PTHR46112:SF2">
    <property type="entry name" value="XAA-PRO AMINOPEPTIDASE P-RELATED"/>
    <property type="match status" value="1"/>
</dbReference>